<protein>
    <submittedName>
        <fullName evidence="2">Uncharacterized protein</fullName>
    </submittedName>
</protein>
<evidence type="ECO:0000313" key="3">
    <source>
        <dbReference type="Proteomes" id="UP000887013"/>
    </source>
</evidence>
<evidence type="ECO:0000256" key="1">
    <source>
        <dbReference type="SAM" id="MobiDB-lite"/>
    </source>
</evidence>
<sequence length="105" mass="11954">MESQKRPNDRESVARGGNRSKRETGLQPLEEKNVRISPHHPDQFWGTCPSGHWKRSHWTWPASPIKTRHHNLVNSSNTTSSPILLLFGILSNRSSWSAANSCAWQ</sequence>
<feature type="compositionally biased region" description="Basic and acidic residues" evidence="1">
    <location>
        <begin position="1"/>
        <end position="13"/>
    </location>
</feature>
<keyword evidence="3" id="KW-1185">Reference proteome</keyword>
<proteinExistence type="predicted"/>
<reference evidence="2" key="1">
    <citation type="submission" date="2020-08" db="EMBL/GenBank/DDBJ databases">
        <title>Multicomponent nature underlies the extraordinary mechanical properties of spider dragline silk.</title>
        <authorList>
            <person name="Kono N."/>
            <person name="Nakamura H."/>
            <person name="Mori M."/>
            <person name="Yoshida Y."/>
            <person name="Ohtoshi R."/>
            <person name="Malay A.D."/>
            <person name="Moran D.A.P."/>
            <person name="Tomita M."/>
            <person name="Numata K."/>
            <person name="Arakawa K."/>
        </authorList>
    </citation>
    <scope>NUCLEOTIDE SEQUENCE</scope>
</reference>
<feature type="compositionally biased region" description="Basic and acidic residues" evidence="1">
    <location>
        <begin position="20"/>
        <end position="42"/>
    </location>
</feature>
<name>A0A8X6K5A6_NEPPI</name>
<dbReference type="Proteomes" id="UP000887013">
    <property type="component" value="Unassembled WGS sequence"/>
</dbReference>
<comment type="caution">
    <text evidence="2">The sequence shown here is derived from an EMBL/GenBank/DDBJ whole genome shotgun (WGS) entry which is preliminary data.</text>
</comment>
<accession>A0A8X6K5A6</accession>
<dbReference type="OrthoDB" id="10319268at2759"/>
<gene>
    <name evidence="2" type="ORF">NPIL_339711</name>
</gene>
<organism evidence="2 3">
    <name type="scientific">Nephila pilipes</name>
    <name type="common">Giant wood spider</name>
    <name type="synonym">Nephila maculata</name>
    <dbReference type="NCBI Taxonomy" id="299642"/>
    <lineage>
        <taxon>Eukaryota</taxon>
        <taxon>Metazoa</taxon>
        <taxon>Ecdysozoa</taxon>
        <taxon>Arthropoda</taxon>
        <taxon>Chelicerata</taxon>
        <taxon>Arachnida</taxon>
        <taxon>Araneae</taxon>
        <taxon>Araneomorphae</taxon>
        <taxon>Entelegynae</taxon>
        <taxon>Araneoidea</taxon>
        <taxon>Nephilidae</taxon>
        <taxon>Nephila</taxon>
    </lineage>
</organism>
<evidence type="ECO:0000313" key="2">
    <source>
        <dbReference type="EMBL" id="GFS67882.1"/>
    </source>
</evidence>
<dbReference type="AlphaFoldDB" id="A0A8X6K5A6"/>
<dbReference type="EMBL" id="BMAW01000190">
    <property type="protein sequence ID" value="GFS67882.1"/>
    <property type="molecule type" value="Genomic_DNA"/>
</dbReference>
<feature type="region of interest" description="Disordered" evidence="1">
    <location>
        <begin position="1"/>
        <end position="42"/>
    </location>
</feature>